<feature type="transmembrane region" description="Helical" evidence="1">
    <location>
        <begin position="6"/>
        <end position="25"/>
    </location>
</feature>
<organism evidence="2 3">
    <name type="scientific">Methylorubrum populi</name>
    <dbReference type="NCBI Taxonomy" id="223967"/>
    <lineage>
        <taxon>Bacteria</taxon>
        <taxon>Pseudomonadati</taxon>
        <taxon>Pseudomonadota</taxon>
        <taxon>Alphaproteobacteria</taxon>
        <taxon>Hyphomicrobiales</taxon>
        <taxon>Methylobacteriaceae</taxon>
        <taxon>Methylorubrum</taxon>
    </lineage>
</organism>
<reference evidence="2 3" key="1">
    <citation type="journal article" date="2016" name="Genome Announc.">
        <title>Complete Genome Sequence of Methylobacterium populi P-1M, Isolated from Pink-Pigmented Household Biofilm.</title>
        <authorList>
            <person name="Morohoshi T."/>
            <person name="Ikeda T."/>
        </authorList>
    </citation>
    <scope>NUCLEOTIDE SEQUENCE [LARGE SCALE GENOMIC DNA]</scope>
    <source>
        <strain evidence="2 3">P-1M</strain>
    </source>
</reference>
<evidence type="ECO:0000313" key="2">
    <source>
        <dbReference type="EMBL" id="BAU93380.1"/>
    </source>
</evidence>
<dbReference type="AlphaFoldDB" id="A0A160PMW0"/>
<evidence type="ECO:0000256" key="1">
    <source>
        <dbReference type="SAM" id="Phobius"/>
    </source>
</evidence>
<name>A0A160PMW0_9HYPH</name>
<gene>
    <name evidence="2" type="ORF">MPPM_4775</name>
</gene>
<dbReference type="RefSeq" id="WP_096487122.1">
    <property type="nucleotide sequence ID" value="NZ_AP014809.1"/>
</dbReference>
<keyword evidence="1" id="KW-1133">Transmembrane helix</keyword>
<dbReference type="EMBL" id="AP014809">
    <property type="protein sequence ID" value="BAU93380.1"/>
    <property type="molecule type" value="Genomic_DNA"/>
</dbReference>
<keyword evidence="1" id="KW-0812">Transmembrane</keyword>
<evidence type="ECO:0000313" key="3">
    <source>
        <dbReference type="Proteomes" id="UP000218288"/>
    </source>
</evidence>
<accession>A0A160PMW0</accession>
<protein>
    <submittedName>
        <fullName evidence="2">Arabinogalactan endo-1,4-beta-galactosidase</fullName>
    </submittedName>
</protein>
<sequence>MPTPVLVALAVLIAYPLIQIVAIRLRRADRLAFRALIDEMKADPAYQGKPEQDALNQIDDDAYGSPVVALTPIILPIMVIADILAPRLEEDAIPSPDRPRSIVYAFGTLRHVPASSPLWDDDRLPVALRLSVKLCFETWPVSTFLAAVLAAPFAALEAILRWVRTNTLEHLSAYKVGLRLWHVFGAFGAR</sequence>
<proteinExistence type="predicted"/>
<keyword evidence="1" id="KW-0472">Membrane</keyword>
<dbReference type="Proteomes" id="UP000218288">
    <property type="component" value="Chromosome"/>
</dbReference>